<sequence length="93" mass="10148">MEQKSVVFESLTERFEINSASGKQIFHSFAVLAGIELNLIREHTKTGLATARIRGHAGGQKSRLGRLSRFCGIATRASLSLAKTTASTTIYNH</sequence>
<dbReference type="InterPro" id="IPR006119">
    <property type="entry name" value="Resolv_N"/>
</dbReference>
<name>A0ABT6B5C3_9BURK</name>
<comment type="caution">
    <text evidence="2">The sequence shown here is derived from an EMBL/GenBank/DDBJ whole genome shotgun (WGS) entry which is preliminary data.</text>
</comment>
<proteinExistence type="predicted"/>
<accession>A0ABT6B5C3</accession>
<evidence type="ECO:0000313" key="3">
    <source>
        <dbReference type="Proteomes" id="UP001216674"/>
    </source>
</evidence>
<dbReference type="SUPFAM" id="SSF53041">
    <property type="entry name" value="Resolvase-like"/>
    <property type="match status" value="1"/>
</dbReference>
<evidence type="ECO:0000259" key="1">
    <source>
        <dbReference type="PROSITE" id="PS51736"/>
    </source>
</evidence>
<dbReference type="Pfam" id="PF00239">
    <property type="entry name" value="Resolvase"/>
    <property type="match status" value="1"/>
</dbReference>
<keyword evidence="3" id="KW-1185">Reference proteome</keyword>
<organism evidence="2 3">
    <name type="scientific">Cupriavidus basilensis</name>
    <dbReference type="NCBI Taxonomy" id="68895"/>
    <lineage>
        <taxon>Bacteria</taxon>
        <taxon>Pseudomonadati</taxon>
        <taxon>Pseudomonadota</taxon>
        <taxon>Betaproteobacteria</taxon>
        <taxon>Burkholderiales</taxon>
        <taxon>Burkholderiaceae</taxon>
        <taxon>Cupriavidus</taxon>
    </lineage>
</organism>
<dbReference type="InterPro" id="IPR036162">
    <property type="entry name" value="Resolvase-like_N_sf"/>
</dbReference>
<dbReference type="Proteomes" id="UP001216674">
    <property type="component" value="Unassembled WGS sequence"/>
</dbReference>
<feature type="domain" description="Resolvase/invertase-type recombinase catalytic" evidence="1">
    <location>
        <begin position="1"/>
        <end position="55"/>
    </location>
</feature>
<dbReference type="PROSITE" id="PS51736">
    <property type="entry name" value="RECOMBINASES_3"/>
    <property type="match status" value="1"/>
</dbReference>
<protein>
    <submittedName>
        <fullName evidence="2">Recombinase family protein</fullName>
    </submittedName>
</protein>
<dbReference type="RefSeq" id="WP_276269643.1">
    <property type="nucleotide sequence ID" value="NZ_JARJLM010000734.1"/>
</dbReference>
<dbReference type="EMBL" id="JARJLM010000734">
    <property type="protein sequence ID" value="MDF3840070.1"/>
    <property type="molecule type" value="Genomic_DNA"/>
</dbReference>
<reference evidence="2 3" key="1">
    <citation type="submission" date="2023-03" db="EMBL/GenBank/DDBJ databases">
        <title>Draft assemblies of triclosan tolerant bacteria isolated from returned activated sludge.</title>
        <authorList>
            <person name="Van Hamelsveld S."/>
        </authorList>
    </citation>
    <scope>NUCLEOTIDE SEQUENCE [LARGE SCALE GENOMIC DNA]</scope>
    <source>
        <strain evidence="2 3">GW210010_S58</strain>
    </source>
</reference>
<gene>
    <name evidence="2" type="ORF">P3W85_45185</name>
</gene>
<evidence type="ECO:0000313" key="2">
    <source>
        <dbReference type="EMBL" id="MDF3840070.1"/>
    </source>
</evidence>